<accession>A0A9D6LSK8</accession>
<protein>
    <submittedName>
        <fullName evidence="1">Uncharacterized protein</fullName>
    </submittedName>
</protein>
<evidence type="ECO:0000313" key="1">
    <source>
        <dbReference type="EMBL" id="MBI3627957.1"/>
    </source>
</evidence>
<gene>
    <name evidence="1" type="ORF">HY220_04430</name>
</gene>
<dbReference type="EMBL" id="JACQCQ010000013">
    <property type="protein sequence ID" value="MBI3627957.1"/>
    <property type="molecule type" value="Genomic_DNA"/>
</dbReference>
<dbReference type="Proteomes" id="UP000808388">
    <property type="component" value="Unassembled WGS sequence"/>
</dbReference>
<sequence>MATKAPPSWSKPARLFGTDDHRDVQRRAGVYRIRAFKDDGTPLPIARFAGIDPDGLMHIGKSGNVGTRVRMCRQACEGLKASHSAGKDYCQWNFERILPRMRLYYDYFLTDSESEARRLEAELQETY</sequence>
<name>A0A9D6LSK8_9BACT</name>
<comment type="caution">
    <text evidence="1">The sequence shown here is derived from an EMBL/GenBank/DDBJ whole genome shotgun (WGS) entry which is preliminary data.</text>
</comment>
<proteinExistence type="predicted"/>
<dbReference type="AlphaFoldDB" id="A0A9D6LSK8"/>
<organism evidence="1 2">
    <name type="scientific">Candidatus Sungiibacteriota bacterium</name>
    <dbReference type="NCBI Taxonomy" id="2750080"/>
    <lineage>
        <taxon>Bacteria</taxon>
        <taxon>Candidatus Sungiibacteriota</taxon>
    </lineage>
</organism>
<evidence type="ECO:0000313" key="2">
    <source>
        <dbReference type="Proteomes" id="UP000808388"/>
    </source>
</evidence>
<reference evidence="1" key="1">
    <citation type="submission" date="2020-07" db="EMBL/GenBank/DDBJ databases">
        <title>Huge and variable diversity of episymbiotic CPR bacteria and DPANN archaea in groundwater ecosystems.</title>
        <authorList>
            <person name="He C.Y."/>
            <person name="Keren R."/>
            <person name="Whittaker M."/>
            <person name="Farag I.F."/>
            <person name="Doudna J."/>
            <person name="Cate J.H.D."/>
            <person name="Banfield J.F."/>
        </authorList>
    </citation>
    <scope>NUCLEOTIDE SEQUENCE</scope>
    <source>
        <strain evidence="1">NC_groundwater_972_Pr1_S-0.2um_49_27</strain>
    </source>
</reference>